<accession>A0A9D2KKU0</accession>
<dbReference type="Proteomes" id="UP000824223">
    <property type="component" value="Unassembled WGS sequence"/>
</dbReference>
<evidence type="ECO:0000313" key="2">
    <source>
        <dbReference type="EMBL" id="HJA06768.1"/>
    </source>
</evidence>
<feature type="transmembrane region" description="Helical" evidence="1">
    <location>
        <begin position="41"/>
        <end position="59"/>
    </location>
</feature>
<feature type="transmembrane region" description="Helical" evidence="1">
    <location>
        <begin position="71"/>
        <end position="91"/>
    </location>
</feature>
<reference evidence="2" key="1">
    <citation type="journal article" date="2021" name="PeerJ">
        <title>Extensive microbial diversity within the chicken gut microbiome revealed by metagenomics and culture.</title>
        <authorList>
            <person name="Gilroy R."/>
            <person name="Ravi A."/>
            <person name="Getino M."/>
            <person name="Pursley I."/>
            <person name="Horton D.L."/>
            <person name="Alikhan N.F."/>
            <person name="Baker D."/>
            <person name="Gharbi K."/>
            <person name="Hall N."/>
            <person name="Watson M."/>
            <person name="Adriaenssens E.M."/>
            <person name="Foster-Nyarko E."/>
            <person name="Jarju S."/>
            <person name="Secka A."/>
            <person name="Antonio M."/>
            <person name="Oren A."/>
            <person name="Chaudhuri R.R."/>
            <person name="La Ragione R."/>
            <person name="Hildebrand F."/>
            <person name="Pallen M.J."/>
        </authorList>
    </citation>
    <scope>NUCLEOTIDE SEQUENCE</scope>
    <source>
        <strain evidence="2">ChiSjej2B20-11307</strain>
    </source>
</reference>
<gene>
    <name evidence="2" type="ORF">H9798_06435</name>
</gene>
<proteinExistence type="predicted"/>
<comment type="caution">
    <text evidence="2">The sequence shown here is derived from an EMBL/GenBank/DDBJ whole genome shotgun (WGS) entry which is preliminary data.</text>
</comment>
<feature type="transmembrane region" description="Helical" evidence="1">
    <location>
        <begin position="12"/>
        <end position="29"/>
    </location>
</feature>
<protein>
    <submittedName>
        <fullName evidence="2">Spore cortex biosynthesis protein YabQ</fullName>
    </submittedName>
</protein>
<dbReference type="EMBL" id="DXAK01000033">
    <property type="protein sequence ID" value="HJA06768.1"/>
    <property type="molecule type" value="Genomic_DNA"/>
</dbReference>
<dbReference type="Pfam" id="PF09578">
    <property type="entry name" value="Spore_YabQ"/>
    <property type="match status" value="1"/>
</dbReference>
<name>A0A9D2KKU0_9FIRM</name>
<reference evidence="2" key="2">
    <citation type="submission" date="2021-04" db="EMBL/GenBank/DDBJ databases">
        <authorList>
            <person name="Gilroy R."/>
        </authorList>
    </citation>
    <scope>NUCLEOTIDE SEQUENCE</scope>
    <source>
        <strain evidence="2">ChiSjej2B20-11307</strain>
    </source>
</reference>
<dbReference type="AlphaFoldDB" id="A0A9D2KKU0"/>
<keyword evidence="1" id="KW-0472">Membrane</keyword>
<keyword evidence="1" id="KW-0812">Transmembrane</keyword>
<keyword evidence="1" id="KW-1133">Transmembrane helix</keyword>
<evidence type="ECO:0000313" key="3">
    <source>
        <dbReference type="Proteomes" id="UP000824223"/>
    </source>
</evidence>
<evidence type="ECO:0000256" key="1">
    <source>
        <dbReference type="SAM" id="Phobius"/>
    </source>
</evidence>
<dbReference type="InterPro" id="IPR019074">
    <property type="entry name" value="YabQ"/>
</dbReference>
<sequence length="110" mass="12670">MIFGIKVEAGFFLYAGLSGMTVLFAYNVLSLLRRFIPHSQIAVGAEDLLFWIVASVYLFDRMYETTYGSIRWFFLLGMACGAMAGWALLRFTVKIYTKLKKALEKYRKSR</sequence>
<dbReference type="NCBIfam" id="TIGR02893">
    <property type="entry name" value="spore_yabQ"/>
    <property type="match status" value="1"/>
</dbReference>
<organism evidence="2 3">
    <name type="scientific">Candidatus Mediterraneibacter pullicola</name>
    <dbReference type="NCBI Taxonomy" id="2838682"/>
    <lineage>
        <taxon>Bacteria</taxon>
        <taxon>Bacillati</taxon>
        <taxon>Bacillota</taxon>
        <taxon>Clostridia</taxon>
        <taxon>Lachnospirales</taxon>
        <taxon>Lachnospiraceae</taxon>
        <taxon>Mediterraneibacter</taxon>
    </lineage>
</organism>